<proteinExistence type="predicted"/>
<evidence type="ECO:0000313" key="1">
    <source>
        <dbReference type="EMBL" id="KAK5836348.1"/>
    </source>
</evidence>
<protein>
    <submittedName>
        <fullName evidence="1">Uncharacterized protein</fullName>
    </submittedName>
</protein>
<gene>
    <name evidence="1" type="ORF">PVK06_012133</name>
</gene>
<name>A0ABR0QBU0_GOSAR</name>
<comment type="caution">
    <text evidence="1">The sequence shown here is derived from an EMBL/GenBank/DDBJ whole genome shotgun (WGS) entry which is preliminary data.</text>
</comment>
<dbReference type="Proteomes" id="UP001358586">
    <property type="component" value="Chromosome 4"/>
</dbReference>
<accession>A0ABR0QBU0</accession>
<organism evidence="1 2">
    <name type="scientific">Gossypium arboreum</name>
    <name type="common">Tree cotton</name>
    <name type="synonym">Gossypium nanking</name>
    <dbReference type="NCBI Taxonomy" id="29729"/>
    <lineage>
        <taxon>Eukaryota</taxon>
        <taxon>Viridiplantae</taxon>
        <taxon>Streptophyta</taxon>
        <taxon>Embryophyta</taxon>
        <taxon>Tracheophyta</taxon>
        <taxon>Spermatophyta</taxon>
        <taxon>Magnoliopsida</taxon>
        <taxon>eudicotyledons</taxon>
        <taxon>Gunneridae</taxon>
        <taxon>Pentapetalae</taxon>
        <taxon>rosids</taxon>
        <taxon>malvids</taxon>
        <taxon>Malvales</taxon>
        <taxon>Malvaceae</taxon>
        <taxon>Malvoideae</taxon>
        <taxon>Gossypium</taxon>
    </lineage>
</organism>
<evidence type="ECO:0000313" key="2">
    <source>
        <dbReference type="Proteomes" id="UP001358586"/>
    </source>
</evidence>
<keyword evidence="2" id="KW-1185">Reference proteome</keyword>
<sequence length="112" mass="12880">MSKPLKHELQLNNIGVLAYKLDDMFDGYDFTFISCSGYRLASAKAAQHRLDWGVWTSVHFGDMRRALSDPVSNLEKDAVKKLIVRLNLIAMEEGWTRPLHVRNYLGNNSEPW</sequence>
<reference evidence="1 2" key="1">
    <citation type="submission" date="2023-03" db="EMBL/GenBank/DDBJ databases">
        <title>WGS of Gossypium arboreum.</title>
        <authorList>
            <person name="Yu D."/>
        </authorList>
    </citation>
    <scope>NUCLEOTIDE SEQUENCE [LARGE SCALE GENOMIC DNA]</scope>
    <source>
        <tissue evidence="1">Leaf</tissue>
    </source>
</reference>
<dbReference type="EMBL" id="JARKNE010000004">
    <property type="protein sequence ID" value="KAK5836348.1"/>
    <property type="molecule type" value="Genomic_DNA"/>
</dbReference>